<accession>A0A9P6G786</accession>
<dbReference type="AlphaFoldDB" id="A0A9P6G786"/>
<feature type="coiled-coil region" evidence="1">
    <location>
        <begin position="204"/>
        <end position="231"/>
    </location>
</feature>
<feature type="compositionally biased region" description="Basic residues" evidence="2">
    <location>
        <begin position="252"/>
        <end position="264"/>
    </location>
</feature>
<feature type="region of interest" description="Disordered" evidence="2">
    <location>
        <begin position="246"/>
        <end position="270"/>
    </location>
</feature>
<keyword evidence="1" id="KW-0175">Coiled coil</keyword>
<reference evidence="3" key="1">
    <citation type="journal article" date="2020" name="Mol. Plant Microbe Interact.">
        <title>Genome Sequence of the Biocontrol Agent Coniothyrium minitans strain Conio (IMI 134523).</title>
        <authorList>
            <person name="Patel D."/>
            <person name="Shittu T.A."/>
            <person name="Baroncelli R."/>
            <person name="Muthumeenakshi S."/>
            <person name="Osborne T.H."/>
            <person name="Janganan T.K."/>
            <person name="Sreenivasaprasad S."/>
        </authorList>
    </citation>
    <scope>NUCLEOTIDE SEQUENCE</scope>
    <source>
        <strain evidence="3">Conio</strain>
    </source>
</reference>
<dbReference type="OrthoDB" id="3776557at2759"/>
<evidence type="ECO:0000256" key="2">
    <source>
        <dbReference type="SAM" id="MobiDB-lite"/>
    </source>
</evidence>
<feature type="coiled-coil region" evidence="1">
    <location>
        <begin position="68"/>
        <end position="119"/>
    </location>
</feature>
<protein>
    <submittedName>
        <fullName evidence="3">Uncharacterized protein</fullName>
    </submittedName>
</protein>
<dbReference type="EMBL" id="WJXW01000015">
    <property type="protein sequence ID" value="KAF9729886.1"/>
    <property type="molecule type" value="Genomic_DNA"/>
</dbReference>
<organism evidence="3 4">
    <name type="scientific">Paraphaeosphaeria minitans</name>
    <dbReference type="NCBI Taxonomy" id="565426"/>
    <lineage>
        <taxon>Eukaryota</taxon>
        <taxon>Fungi</taxon>
        <taxon>Dikarya</taxon>
        <taxon>Ascomycota</taxon>
        <taxon>Pezizomycotina</taxon>
        <taxon>Dothideomycetes</taxon>
        <taxon>Pleosporomycetidae</taxon>
        <taxon>Pleosporales</taxon>
        <taxon>Massarineae</taxon>
        <taxon>Didymosphaeriaceae</taxon>
        <taxon>Paraphaeosphaeria</taxon>
    </lineage>
</organism>
<sequence length="270" mass="30143">MAQRSHDAASLGQGQPPKGVYVSPHSSCCVQAAIQMNNLYHQGQAQLQNTLAQLQSTHIQLRHTQSQNIEIQKELDRARGACELVNQEFLELKQNHDNLQKDQEEAVALQAQLTKSMEEYRSYAEEVARQAQEIINNVRTGPTEGEVGEGHNGQSISAIILQSAKSVLLVEATTRGYSETDILDRLKYVIDQNAVFRLQIGSLSEALEARGKELEARGKELEARGKELEARDKEIASLNKAFELTAEEGKRTRSRRGGKQRKLMPRVDSI</sequence>
<name>A0A9P6G786_9PLEO</name>
<comment type="caution">
    <text evidence="3">The sequence shown here is derived from an EMBL/GenBank/DDBJ whole genome shotgun (WGS) entry which is preliminary data.</text>
</comment>
<proteinExistence type="predicted"/>
<gene>
    <name evidence="3" type="ORF">PMIN01_11819</name>
</gene>
<evidence type="ECO:0000256" key="1">
    <source>
        <dbReference type="SAM" id="Coils"/>
    </source>
</evidence>
<evidence type="ECO:0000313" key="4">
    <source>
        <dbReference type="Proteomes" id="UP000756921"/>
    </source>
</evidence>
<evidence type="ECO:0000313" key="3">
    <source>
        <dbReference type="EMBL" id="KAF9729886.1"/>
    </source>
</evidence>
<keyword evidence="4" id="KW-1185">Reference proteome</keyword>
<dbReference type="Proteomes" id="UP000756921">
    <property type="component" value="Unassembled WGS sequence"/>
</dbReference>